<evidence type="ECO:0000256" key="4">
    <source>
        <dbReference type="ARBA" id="ARBA00022723"/>
    </source>
</evidence>
<dbReference type="InterPro" id="IPR013767">
    <property type="entry name" value="PAS_fold"/>
</dbReference>
<dbReference type="CDD" id="cd00130">
    <property type="entry name" value="PAS"/>
    <property type="match status" value="2"/>
</dbReference>
<evidence type="ECO:0000256" key="1">
    <source>
        <dbReference type="ARBA" id="ARBA00013081"/>
    </source>
</evidence>
<dbReference type="Pfam" id="PF08448">
    <property type="entry name" value="PAS_4"/>
    <property type="match status" value="1"/>
</dbReference>
<evidence type="ECO:0000259" key="16">
    <source>
        <dbReference type="PROSITE" id="PS50112"/>
    </source>
</evidence>
<evidence type="ECO:0000256" key="13">
    <source>
        <dbReference type="ARBA" id="ARBA00056274"/>
    </source>
</evidence>
<dbReference type="Pfam" id="PF00989">
    <property type="entry name" value="PAS"/>
    <property type="match status" value="1"/>
</dbReference>
<dbReference type="InterPro" id="IPR052016">
    <property type="entry name" value="Bact_Sigma-Reg"/>
</dbReference>
<dbReference type="PANTHER" id="PTHR43156">
    <property type="entry name" value="STAGE II SPORULATION PROTEIN E-RELATED"/>
    <property type="match status" value="1"/>
</dbReference>
<dbReference type="FunFam" id="3.60.40.10:FF:000005">
    <property type="entry name" value="Serine/threonine protein phosphatase"/>
    <property type="match status" value="1"/>
</dbReference>
<dbReference type="SMART" id="SM00091">
    <property type="entry name" value="PAS"/>
    <property type="match status" value="2"/>
</dbReference>
<dbReference type="SMART" id="SM00065">
    <property type="entry name" value="GAF"/>
    <property type="match status" value="1"/>
</dbReference>
<evidence type="ECO:0000256" key="12">
    <source>
        <dbReference type="ARBA" id="ARBA00047761"/>
    </source>
</evidence>
<dbReference type="KEGG" id="slx:SLAV_33850"/>
<keyword evidence="5" id="KW-0547">Nucleotide-binding</keyword>
<dbReference type="Proteomes" id="UP000231791">
    <property type="component" value="Chromosome"/>
</dbReference>
<keyword evidence="11" id="KW-0464">Manganese</keyword>
<dbReference type="InterPro" id="IPR000014">
    <property type="entry name" value="PAS"/>
</dbReference>
<dbReference type="AlphaFoldDB" id="A0A2K8PP77"/>
<keyword evidence="9" id="KW-0460">Magnesium</keyword>
<keyword evidence="6" id="KW-0418">Kinase</keyword>
<dbReference type="PANTHER" id="PTHR43156:SF2">
    <property type="entry name" value="STAGE II SPORULATION PROTEIN E"/>
    <property type="match status" value="1"/>
</dbReference>
<dbReference type="InterPro" id="IPR029016">
    <property type="entry name" value="GAF-like_dom_sf"/>
</dbReference>
<dbReference type="Gene3D" id="3.30.450.40">
    <property type="match status" value="1"/>
</dbReference>
<organism evidence="17 18">
    <name type="scientific">Streptomyces lavendulae subsp. lavendulae</name>
    <dbReference type="NCBI Taxonomy" id="58340"/>
    <lineage>
        <taxon>Bacteria</taxon>
        <taxon>Bacillati</taxon>
        <taxon>Actinomycetota</taxon>
        <taxon>Actinomycetes</taxon>
        <taxon>Kitasatosporales</taxon>
        <taxon>Streptomycetaceae</taxon>
        <taxon>Streptomyces</taxon>
    </lineage>
</organism>
<dbReference type="Gene3D" id="3.60.40.10">
    <property type="entry name" value="PPM-type phosphatase domain"/>
    <property type="match status" value="1"/>
</dbReference>
<feature type="domain" description="PAS" evidence="16">
    <location>
        <begin position="156"/>
        <end position="220"/>
    </location>
</feature>
<evidence type="ECO:0000256" key="10">
    <source>
        <dbReference type="ARBA" id="ARBA00022912"/>
    </source>
</evidence>
<sequence>MTDGQPAPRAPRAGARRGTVASAAAGAVAAGGLLDVLGVAAIVLDADGRITLWSPQAATLFGYPAEEALGRYAAALLVADEDREEVLGLFARVMAGGDTGSWAGVFPVRHRDGRTVLVEFRNMRLQADNGRLFALGLASEQATLRRVERDLALSLRLVDQSPLGLAVLDTDLRFVLVNPALERINGVSADRHLGKRIAEILPFLDASAIEARMREVMATGVPVLDEFTTGRIAADHDGERAWLVSVYRLDDQARRVIGVAVSVMDVTEQHRTAVSAAHARRRLSLIADASVRIGTTLDLDITARELADVAVPEVADIAAVDVLDTALTGLRPGGDPIDLGVRFRALAVKAAYRTPAEAAADPVGDVALYGPARLVSRCARTGRPVLVPHVLPEDLPRIARDEDAARLLGEAGLHSYLAVPLIARGQVLGALDLKRARNSVPFGPDDVLLASELAAHAAVSIDNARWFQRQRHAALTLQQHLLPQSPPAAPGLDIAYRYQPAGAADETGGDWFDVIPLTGERTALVVGDVMGSGINAAATMGQLRATARALGRLGLDPATVLTHLDAATADLGEAMATCVYAVYDPHTRVCLFSTAGHLPPVHLRGGRHPQLLRLKSAVPLGVGGIPFCTTSLTLAPGDELVLYTDGLVETRDQDIDTRLLTLTDLLAGPHRPIEETCDLLLSALRRPDTHDDVALLIARALP</sequence>
<dbReference type="EC" id="3.1.3.16" evidence="1"/>
<dbReference type="Pfam" id="PF07228">
    <property type="entry name" value="SpoIIE"/>
    <property type="match status" value="1"/>
</dbReference>
<dbReference type="GO" id="GO:0004722">
    <property type="term" value="F:protein serine/threonine phosphatase activity"/>
    <property type="evidence" value="ECO:0007669"/>
    <property type="project" value="UniProtKB-EC"/>
</dbReference>
<dbReference type="InterPro" id="IPR013656">
    <property type="entry name" value="PAS_4"/>
</dbReference>
<reference evidence="17 18" key="1">
    <citation type="submission" date="2017-11" db="EMBL/GenBank/DDBJ databases">
        <title>Complete genome sequence of Streptomyces lavendulae subsp. lavendulae CCM 3239 (formerly 'Streptomyces aureofaciens CCM 3239'), the producer of the angucycline-type antibiotic auricin.</title>
        <authorList>
            <person name="Busche T."/>
            <person name="Novakova R."/>
            <person name="Al'Dilaimi A."/>
            <person name="Homerova D."/>
            <person name="Feckova L."/>
            <person name="Rezuchova B."/>
            <person name="Mingyar E."/>
            <person name="Csolleiova D."/>
            <person name="Bekeova C."/>
            <person name="Winkler A."/>
            <person name="Sevcikova B."/>
            <person name="Kalinowski J."/>
            <person name="Kormanec J."/>
            <person name="Ruckert C."/>
        </authorList>
    </citation>
    <scope>NUCLEOTIDE SEQUENCE [LARGE SCALE GENOMIC DNA]</scope>
    <source>
        <strain evidence="17 18">CCM 3239</strain>
    </source>
</reference>
<dbReference type="GO" id="GO:0016301">
    <property type="term" value="F:kinase activity"/>
    <property type="evidence" value="ECO:0007669"/>
    <property type="project" value="UniProtKB-KW"/>
</dbReference>
<keyword evidence="3" id="KW-0808">Transferase</keyword>
<evidence type="ECO:0000256" key="7">
    <source>
        <dbReference type="ARBA" id="ARBA00022801"/>
    </source>
</evidence>
<dbReference type="GeneID" id="49387750"/>
<evidence type="ECO:0000256" key="15">
    <source>
        <dbReference type="ARBA" id="ARBA00081350"/>
    </source>
</evidence>
<evidence type="ECO:0000256" key="6">
    <source>
        <dbReference type="ARBA" id="ARBA00022777"/>
    </source>
</evidence>
<dbReference type="InterPro" id="IPR001932">
    <property type="entry name" value="PPM-type_phosphatase-like_dom"/>
</dbReference>
<dbReference type="GO" id="GO:0005524">
    <property type="term" value="F:ATP binding"/>
    <property type="evidence" value="ECO:0007669"/>
    <property type="project" value="UniProtKB-KW"/>
</dbReference>
<dbReference type="Pfam" id="PF01590">
    <property type="entry name" value="GAF"/>
    <property type="match status" value="1"/>
</dbReference>
<comment type="function">
    <text evidence="13">Primarily acts as an independent SigF regulator that is sensitive to the osmosensory signal, mediating the cross talk of PknD with the SigF regulon. Possesses both phosphatase and kinase activities. The kinase domain functions as a classic anti-sigma factor-like kinase to phosphorylate the anti-anti-sigma factor domain at the canonical regulatory site, and the phosphatase domain antagonizes this activity.</text>
</comment>
<evidence type="ECO:0000313" key="18">
    <source>
        <dbReference type="Proteomes" id="UP000231791"/>
    </source>
</evidence>
<dbReference type="GO" id="GO:0006355">
    <property type="term" value="P:regulation of DNA-templated transcription"/>
    <property type="evidence" value="ECO:0007669"/>
    <property type="project" value="InterPro"/>
</dbReference>
<dbReference type="InterPro" id="IPR036457">
    <property type="entry name" value="PPM-type-like_dom_sf"/>
</dbReference>
<comment type="catalytic activity">
    <reaction evidence="12">
        <text>O-phospho-L-seryl-[protein] + H2O = L-seryl-[protein] + phosphate</text>
        <dbReference type="Rhea" id="RHEA:20629"/>
        <dbReference type="Rhea" id="RHEA-COMP:9863"/>
        <dbReference type="Rhea" id="RHEA-COMP:11604"/>
        <dbReference type="ChEBI" id="CHEBI:15377"/>
        <dbReference type="ChEBI" id="CHEBI:29999"/>
        <dbReference type="ChEBI" id="CHEBI:43474"/>
        <dbReference type="ChEBI" id="CHEBI:83421"/>
        <dbReference type="EC" id="3.1.3.16"/>
    </reaction>
</comment>
<keyword evidence="4" id="KW-0479">Metal-binding</keyword>
<dbReference type="InterPro" id="IPR003018">
    <property type="entry name" value="GAF"/>
</dbReference>
<evidence type="ECO:0000256" key="2">
    <source>
        <dbReference type="ARBA" id="ARBA00022553"/>
    </source>
</evidence>
<evidence type="ECO:0000256" key="9">
    <source>
        <dbReference type="ARBA" id="ARBA00022842"/>
    </source>
</evidence>
<dbReference type="FunFam" id="3.30.450.40:FF:000035">
    <property type="entry name" value="PAS sensor protein"/>
    <property type="match status" value="1"/>
</dbReference>
<dbReference type="EMBL" id="CP024985">
    <property type="protein sequence ID" value="ATZ28541.1"/>
    <property type="molecule type" value="Genomic_DNA"/>
</dbReference>
<dbReference type="OrthoDB" id="118142at2"/>
<proteinExistence type="predicted"/>
<dbReference type="SUPFAM" id="SSF55781">
    <property type="entry name" value="GAF domain-like"/>
    <property type="match status" value="1"/>
</dbReference>
<feature type="domain" description="PAS" evidence="16">
    <location>
        <begin position="33"/>
        <end position="97"/>
    </location>
</feature>
<evidence type="ECO:0000256" key="8">
    <source>
        <dbReference type="ARBA" id="ARBA00022840"/>
    </source>
</evidence>
<dbReference type="FunFam" id="3.30.450.20:FF:000120">
    <property type="entry name" value="PAS domain S-box protein"/>
    <property type="match status" value="1"/>
</dbReference>
<dbReference type="SMART" id="SM00331">
    <property type="entry name" value="PP2C_SIG"/>
    <property type="match status" value="1"/>
</dbReference>
<keyword evidence="18" id="KW-1185">Reference proteome</keyword>
<keyword evidence="7 17" id="KW-0378">Hydrolase</keyword>
<evidence type="ECO:0000256" key="5">
    <source>
        <dbReference type="ARBA" id="ARBA00022741"/>
    </source>
</evidence>
<keyword evidence="10" id="KW-0904">Protein phosphatase</keyword>
<keyword evidence="8" id="KW-0067">ATP-binding</keyword>
<dbReference type="PROSITE" id="PS50112">
    <property type="entry name" value="PAS"/>
    <property type="match status" value="2"/>
</dbReference>
<keyword evidence="2" id="KW-0597">Phosphoprotein</keyword>
<dbReference type="GO" id="GO:0046872">
    <property type="term" value="F:metal ion binding"/>
    <property type="evidence" value="ECO:0007669"/>
    <property type="project" value="UniProtKB-KW"/>
</dbReference>
<dbReference type="InterPro" id="IPR035965">
    <property type="entry name" value="PAS-like_dom_sf"/>
</dbReference>
<evidence type="ECO:0000256" key="11">
    <source>
        <dbReference type="ARBA" id="ARBA00023211"/>
    </source>
</evidence>
<gene>
    <name evidence="17" type="primary">rsbU13</name>
    <name evidence="17" type="ORF">SLAV_33850</name>
</gene>
<evidence type="ECO:0000313" key="17">
    <source>
        <dbReference type="EMBL" id="ATZ28541.1"/>
    </source>
</evidence>
<dbReference type="SUPFAM" id="SSF55785">
    <property type="entry name" value="PYP-like sensor domain (PAS domain)"/>
    <property type="match status" value="2"/>
</dbReference>
<dbReference type="Gene3D" id="3.30.450.20">
    <property type="entry name" value="PAS domain"/>
    <property type="match status" value="2"/>
</dbReference>
<evidence type="ECO:0000256" key="3">
    <source>
        <dbReference type="ARBA" id="ARBA00022679"/>
    </source>
</evidence>
<name>A0A2K8PP77_STRLA</name>
<dbReference type="SUPFAM" id="SSF81606">
    <property type="entry name" value="PP2C-like"/>
    <property type="match status" value="1"/>
</dbReference>
<dbReference type="RefSeq" id="WP_078950510.1">
    <property type="nucleotide sequence ID" value="NZ_CP024985.1"/>
</dbReference>
<accession>A0A2K8PP77</accession>
<evidence type="ECO:0000256" key="14">
    <source>
        <dbReference type="ARBA" id="ARBA00075117"/>
    </source>
</evidence>
<dbReference type="NCBIfam" id="TIGR00229">
    <property type="entry name" value="sensory_box"/>
    <property type="match status" value="2"/>
</dbReference>
<protein>
    <recommendedName>
        <fullName evidence="1">protein-serine/threonine phosphatase</fullName>
        <ecNumber evidence="1">3.1.3.16</ecNumber>
    </recommendedName>
    <alternativeName>
        <fullName evidence="15">Protein-serine/threonine phosphatase</fullName>
    </alternativeName>
    <alternativeName>
        <fullName evidence="14">Serine/threonine-protein kinase</fullName>
    </alternativeName>
</protein>